<name>A0ABU2MQA0_9ACTN</name>
<evidence type="ECO:0000313" key="8">
    <source>
        <dbReference type="Proteomes" id="UP001183246"/>
    </source>
</evidence>
<evidence type="ECO:0000256" key="2">
    <source>
        <dbReference type="ARBA" id="ARBA00023125"/>
    </source>
</evidence>
<evidence type="ECO:0000256" key="1">
    <source>
        <dbReference type="ARBA" id="ARBA00023015"/>
    </source>
</evidence>
<gene>
    <name evidence="7" type="ORF">RM590_14435</name>
</gene>
<dbReference type="InterPro" id="IPR011991">
    <property type="entry name" value="ArsR-like_HTH"/>
</dbReference>
<evidence type="ECO:0000256" key="3">
    <source>
        <dbReference type="ARBA" id="ARBA00023163"/>
    </source>
</evidence>
<dbReference type="EMBL" id="JAVREL010000007">
    <property type="protein sequence ID" value="MDT0343802.1"/>
    <property type="molecule type" value="Genomic_DNA"/>
</dbReference>
<dbReference type="PANTHER" id="PTHR30136:SF24">
    <property type="entry name" value="HTH-TYPE TRANSCRIPTIONAL REPRESSOR ALLR"/>
    <property type="match status" value="1"/>
</dbReference>
<dbReference type="PROSITE" id="PS51077">
    <property type="entry name" value="HTH_ICLR"/>
    <property type="match status" value="1"/>
</dbReference>
<evidence type="ECO:0000259" key="5">
    <source>
        <dbReference type="PROSITE" id="PS51077"/>
    </source>
</evidence>
<feature type="domain" description="IclR-ED" evidence="6">
    <location>
        <begin position="62"/>
        <end position="245"/>
    </location>
</feature>
<dbReference type="PROSITE" id="PS51078">
    <property type="entry name" value="ICLR_ED"/>
    <property type="match status" value="1"/>
</dbReference>
<dbReference type="Proteomes" id="UP001183246">
    <property type="component" value="Unassembled WGS sequence"/>
</dbReference>
<dbReference type="InterPro" id="IPR036388">
    <property type="entry name" value="WH-like_DNA-bd_sf"/>
</dbReference>
<dbReference type="InterPro" id="IPR036390">
    <property type="entry name" value="WH_DNA-bd_sf"/>
</dbReference>
<dbReference type="CDD" id="cd00090">
    <property type="entry name" value="HTH_ARSR"/>
    <property type="match status" value="1"/>
</dbReference>
<keyword evidence="3" id="KW-0804">Transcription</keyword>
<keyword evidence="2" id="KW-0238">DNA-binding</keyword>
<reference evidence="8" key="1">
    <citation type="submission" date="2023-07" db="EMBL/GenBank/DDBJ databases">
        <title>30 novel species of actinomycetes from the DSMZ collection.</title>
        <authorList>
            <person name="Nouioui I."/>
        </authorList>
    </citation>
    <scope>NUCLEOTIDE SEQUENCE [LARGE SCALE GENOMIC DNA]</scope>
    <source>
        <strain evidence="8">DSM 44938</strain>
    </source>
</reference>
<dbReference type="InterPro" id="IPR005471">
    <property type="entry name" value="Tscrpt_reg_IclR_N"/>
</dbReference>
<dbReference type="PANTHER" id="PTHR30136">
    <property type="entry name" value="HELIX-TURN-HELIX TRANSCRIPTIONAL REGULATOR, ICLR FAMILY"/>
    <property type="match status" value="1"/>
</dbReference>
<keyword evidence="8" id="KW-1185">Reference proteome</keyword>
<dbReference type="Gene3D" id="3.30.450.40">
    <property type="match status" value="1"/>
</dbReference>
<dbReference type="SUPFAM" id="SSF46785">
    <property type="entry name" value="Winged helix' DNA-binding domain"/>
    <property type="match status" value="1"/>
</dbReference>
<organism evidence="7 8">
    <name type="scientific">Streptomyces litchfieldiae</name>
    <dbReference type="NCBI Taxonomy" id="3075543"/>
    <lineage>
        <taxon>Bacteria</taxon>
        <taxon>Bacillati</taxon>
        <taxon>Actinomycetota</taxon>
        <taxon>Actinomycetes</taxon>
        <taxon>Kitasatosporales</taxon>
        <taxon>Streptomycetaceae</taxon>
        <taxon>Streptomyces</taxon>
    </lineage>
</organism>
<dbReference type="SMART" id="SM00346">
    <property type="entry name" value="HTH_ICLR"/>
    <property type="match status" value="1"/>
</dbReference>
<sequence>MSQTVGRALEIVGFIAERPRSLGETADRLGVHKSTALRLLRTLEADGFARKRPDGRYAVGLRVIALARQVLDQLDIRDVARPHLAGLSERVEHTVHLAALLDGEIVYVDKVDGAGPARLRSRVGRPAVLHTAAVAKVILAHLEPPLRERLLAKVTYRPATPATLTTPEALRRELALVAGRGWAEDDAEGEPGVACVALPVRDAGGRVRAGLSVTSLAAVTPLPRLREALPELRAAAGRISRELGWGGDVPPETDGAAHTGGTP</sequence>
<comment type="caution">
    <text evidence="7">The sequence shown here is derived from an EMBL/GenBank/DDBJ whole genome shotgun (WGS) entry which is preliminary data.</text>
</comment>
<dbReference type="InterPro" id="IPR029016">
    <property type="entry name" value="GAF-like_dom_sf"/>
</dbReference>
<dbReference type="SUPFAM" id="SSF55781">
    <property type="entry name" value="GAF domain-like"/>
    <property type="match status" value="1"/>
</dbReference>
<evidence type="ECO:0000256" key="4">
    <source>
        <dbReference type="SAM" id="MobiDB-lite"/>
    </source>
</evidence>
<dbReference type="InterPro" id="IPR050707">
    <property type="entry name" value="HTH_MetabolicPath_Reg"/>
</dbReference>
<dbReference type="Pfam" id="PF09339">
    <property type="entry name" value="HTH_IclR"/>
    <property type="match status" value="1"/>
</dbReference>
<dbReference type="Pfam" id="PF01614">
    <property type="entry name" value="IclR_C"/>
    <property type="match status" value="1"/>
</dbReference>
<feature type="region of interest" description="Disordered" evidence="4">
    <location>
        <begin position="243"/>
        <end position="263"/>
    </location>
</feature>
<protein>
    <submittedName>
        <fullName evidence="7">IclR family transcriptional regulator</fullName>
    </submittedName>
</protein>
<feature type="domain" description="HTH iclR-type" evidence="5">
    <location>
        <begin position="2"/>
        <end position="61"/>
    </location>
</feature>
<accession>A0ABU2MQA0</accession>
<evidence type="ECO:0000313" key="7">
    <source>
        <dbReference type="EMBL" id="MDT0343802.1"/>
    </source>
</evidence>
<dbReference type="InterPro" id="IPR014757">
    <property type="entry name" value="Tscrpt_reg_IclR_C"/>
</dbReference>
<dbReference type="RefSeq" id="WP_311704932.1">
    <property type="nucleotide sequence ID" value="NZ_JAVREL010000007.1"/>
</dbReference>
<evidence type="ECO:0000259" key="6">
    <source>
        <dbReference type="PROSITE" id="PS51078"/>
    </source>
</evidence>
<keyword evidence="1" id="KW-0805">Transcription regulation</keyword>
<proteinExistence type="predicted"/>
<dbReference type="Gene3D" id="1.10.10.10">
    <property type="entry name" value="Winged helix-like DNA-binding domain superfamily/Winged helix DNA-binding domain"/>
    <property type="match status" value="1"/>
</dbReference>